<dbReference type="InterPro" id="IPR011009">
    <property type="entry name" value="Kinase-like_dom_sf"/>
</dbReference>
<comment type="subcellular location">
    <subcellularLocation>
        <location evidence="1">Preautophagosomal structure membrane</location>
        <topology evidence="1">Peripheral membrane protein</topology>
    </subcellularLocation>
</comment>
<comment type="caution">
    <text evidence="4">The sequence shown here is derived from an EMBL/GenBank/DDBJ whole genome shotgun (WGS) entry which is preliminary data.</text>
</comment>
<evidence type="ECO:0000256" key="1">
    <source>
        <dbReference type="ARBA" id="ARBA00004623"/>
    </source>
</evidence>
<dbReference type="GO" id="GO:0004674">
    <property type="term" value="F:protein serine/threonine kinase activity"/>
    <property type="evidence" value="ECO:0007669"/>
    <property type="project" value="InterPro"/>
</dbReference>
<evidence type="ECO:0000256" key="2">
    <source>
        <dbReference type="ARBA" id="ARBA00030237"/>
    </source>
</evidence>
<dbReference type="GO" id="GO:0034045">
    <property type="term" value="C:phagophore assembly site membrane"/>
    <property type="evidence" value="ECO:0007669"/>
    <property type="project" value="UniProtKB-SubCell"/>
</dbReference>
<evidence type="ECO:0000313" key="4">
    <source>
        <dbReference type="EMBL" id="KAK8149003.1"/>
    </source>
</evidence>
<dbReference type="Pfam" id="PF00069">
    <property type="entry name" value="Pkinase"/>
    <property type="match status" value="1"/>
</dbReference>
<accession>A0AAW0S2Y7</accession>
<dbReference type="Gene3D" id="1.10.510.10">
    <property type="entry name" value="Transferase(Phosphotransferase) domain 1"/>
    <property type="match status" value="1"/>
</dbReference>
<dbReference type="PROSITE" id="PS50011">
    <property type="entry name" value="PROTEIN_KINASE_DOM"/>
    <property type="match status" value="1"/>
</dbReference>
<dbReference type="SUPFAM" id="SSF56112">
    <property type="entry name" value="Protein kinase-like (PK-like)"/>
    <property type="match status" value="1"/>
</dbReference>
<evidence type="ECO:0000313" key="5">
    <source>
        <dbReference type="Proteomes" id="UP001397290"/>
    </source>
</evidence>
<feature type="domain" description="Protein kinase" evidence="3">
    <location>
        <begin position="1"/>
        <end position="103"/>
    </location>
</feature>
<organism evidence="4 5">
    <name type="scientific">Beauveria asiatica</name>
    <dbReference type="NCBI Taxonomy" id="1069075"/>
    <lineage>
        <taxon>Eukaryota</taxon>
        <taxon>Fungi</taxon>
        <taxon>Dikarya</taxon>
        <taxon>Ascomycota</taxon>
        <taxon>Pezizomycotina</taxon>
        <taxon>Sordariomycetes</taxon>
        <taxon>Hypocreomycetidae</taxon>
        <taxon>Hypocreales</taxon>
        <taxon>Cordycipitaceae</taxon>
        <taxon>Beauveria</taxon>
    </lineage>
</organism>
<dbReference type="InterPro" id="IPR045269">
    <property type="entry name" value="Atg1-like"/>
</dbReference>
<evidence type="ECO:0000259" key="3">
    <source>
        <dbReference type="PROSITE" id="PS50011"/>
    </source>
</evidence>
<dbReference type="Proteomes" id="UP001397290">
    <property type="component" value="Unassembled WGS sequence"/>
</dbReference>
<dbReference type="EMBL" id="JAAHCF010000064">
    <property type="protein sequence ID" value="KAK8149003.1"/>
    <property type="molecule type" value="Genomic_DNA"/>
</dbReference>
<gene>
    <name evidence="4" type="ORF">G3M48_008480</name>
</gene>
<dbReference type="GO" id="GO:0010506">
    <property type="term" value="P:regulation of autophagy"/>
    <property type="evidence" value="ECO:0007669"/>
    <property type="project" value="InterPro"/>
</dbReference>
<protein>
    <recommendedName>
        <fullName evidence="2">Autophagy-related protein 1</fullName>
    </recommendedName>
</protein>
<dbReference type="InterPro" id="IPR000719">
    <property type="entry name" value="Prot_kinase_dom"/>
</dbReference>
<sequence length="103" mass="11468">MEYLQHGDLQKHLAHPLSEQEAKRITTQIIEGLGFMHGNGFTHRDLKPGEFALSIQYARKTVRHATRTTIHHGLNGARWPAATDLDHGGQTFVDDPVQSSAAM</sequence>
<proteinExistence type="predicted"/>
<name>A0AAW0S2Y7_9HYPO</name>
<dbReference type="GO" id="GO:0005524">
    <property type="term" value="F:ATP binding"/>
    <property type="evidence" value="ECO:0007669"/>
    <property type="project" value="InterPro"/>
</dbReference>
<dbReference type="AlphaFoldDB" id="A0AAW0S2Y7"/>
<keyword evidence="5" id="KW-1185">Reference proteome</keyword>
<reference evidence="4 5" key="1">
    <citation type="submission" date="2020-02" db="EMBL/GenBank/DDBJ databases">
        <title>Comparative genomics of the hypocrealean fungal genus Beauvera.</title>
        <authorList>
            <person name="Showalter D.N."/>
            <person name="Bushley K.E."/>
            <person name="Rehner S.A."/>
        </authorList>
    </citation>
    <scope>NUCLEOTIDE SEQUENCE [LARGE SCALE GENOMIC DNA]</scope>
    <source>
        <strain evidence="4 5">ARSEF4384</strain>
    </source>
</reference>
<dbReference type="PANTHER" id="PTHR24348">
    <property type="entry name" value="SERINE/THREONINE-PROTEIN KINASE UNC-51-RELATED"/>
    <property type="match status" value="1"/>
</dbReference>